<keyword evidence="4" id="KW-0694">RNA-binding</keyword>
<dbReference type="InterPro" id="IPR012677">
    <property type="entry name" value="Nucleotide-bd_a/b_plait_sf"/>
</dbReference>
<keyword evidence="3 4" id="KW-0687">Ribonucleoprotein</keyword>
<dbReference type="Pfam" id="PF00276">
    <property type="entry name" value="Ribosomal_L23"/>
    <property type="match status" value="1"/>
</dbReference>
<sequence length="98" mass="11142">MSAIIKRPLLTEKATNDSENNNRFAFEVDHRANKLQIKAAIEELYGVSIENVRTMRYGGGKAKRKYTARGIAEQRNSIWKKAIVQVAEGETIDLYDNI</sequence>
<comment type="similarity">
    <text evidence="1 4">Belongs to the universal ribosomal protein uL23 family.</text>
</comment>
<dbReference type="GO" id="GO:0019843">
    <property type="term" value="F:rRNA binding"/>
    <property type="evidence" value="ECO:0007669"/>
    <property type="project" value="UniProtKB-UniRule"/>
</dbReference>
<gene>
    <name evidence="4" type="primary">rplW</name>
    <name evidence="5" type="ORF">DNU06_00715</name>
</gene>
<dbReference type="EMBL" id="QKSB01000001">
    <property type="protein sequence ID" value="PZE18391.1"/>
    <property type="molecule type" value="Genomic_DNA"/>
</dbReference>
<proteinExistence type="inferred from homology"/>
<evidence type="ECO:0000256" key="3">
    <source>
        <dbReference type="ARBA" id="ARBA00023274"/>
    </source>
</evidence>
<accession>A0A2W1N5I7</accession>
<dbReference type="SUPFAM" id="SSF54189">
    <property type="entry name" value="Ribosomal proteins S24e, L23 and L15e"/>
    <property type="match status" value="1"/>
</dbReference>
<dbReference type="GO" id="GO:0003735">
    <property type="term" value="F:structural constituent of ribosome"/>
    <property type="evidence" value="ECO:0007669"/>
    <property type="project" value="InterPro"/>
</dbReference>
<dbReference type="Proteomes" id="UP000249248">
    <property type="component" value="Unassembled WGS sequence"/>
</dbReference>
<dbReference type="InterPro" id="IPR012678">
    <property type="entry name" value="Ribosomal_uL23/eL15/eS24_sf"/>
</dbReference>
<evidence type="ECO:0000313" key="5">
    <source>
        <dbReference type="EMBL" id="PZE18391.1"/>
    </source>
</evidence>
<dbReference type="OrthoDB" id="9797862at2"/>
<comment type="function">
    <text evidence="4">One of the early assembly proteins it binds 23S rRNA. One of the proteins that surrounds the polypeptide exit tunnel on the outside of the ribosome. Forms the main docking site for trigger factor binding to the ribosome.</text>
</comment>
<protein>
    <recommendedName>
        <fullName evidence="4">Large ribosomal subunit protein uL23</fullName>
    </recommendedName>
</protein>
<comment type="caution">
    <text evidence="5">The sequence shown here is derived from an EMBL/GenBank/DDBJ whole genome shotgun (WGS) entry which is preliminary data.</text>
</comment>
<dbReference type="NCBIfam" id="NF004363">
    <property type="entry name" value="PRK05738.2-4"/>
    <property type="match status" value="1"/>
</dbReference>
<dbReference type="GO" id="GO:0006412">
    <property type="term" value="P:translation"/>
    <property type="evidence" value="ECO:0007669"/>
    <property type="project" value="UniProtKB-UniRule"/>
</dbReference>
<evidence type="ECO:0000256" key="4">
    <source>
        <dbReference type="HAMAP-Rule" id="MF_01369"/>
    </source>
</evidence>
<reference evidence="5 6" key="1">
    <citation type="submission" date="2018-06" db="EMBL/GenBank/DDBJ databases">
        <title>The draft genome sequence of Crocinitomix sp. SM1701.</title>
        <authorList>
            <person name="Zhang X."/>
        </authorList>
    </citation>
    <scope>NUCLEOTIDE SEQUENCE [LARGE SCALE GENOMIC DNA]</scope>
    <source>
        <strain evidence="5 6">SM1701</strain>
    </source>
</reference>
<organism evidence="5 6">
    <name type="scientific">Putridiphycobacter roseus</name>
    <dbReference type="NCBI Taxonomy" id="2219161"/>
    <lineage>
        <taxon>Bacteria</taxon>
        <taxon>Pseudomonadati</taxon>
        <taxon>Bacteroidota</taxon>
        <taxon>Flavobacteriia</taxon>
        <taxon>Flavobacteriales</taxon>
        <taxon>Crocinitomicaceae</taxon>
        <taxon>Putridiphycobacter</taxon>
    </lineage>
</organism>
<keyword evidence="2 4" id="KW-0689">Ribosomal protein</keyword>
<keyword evidence="4" id="KW-0699">rRNA-binding</keyword>
<dbReference type="RefSeq" id="WP_111061291.1">
    <property type="nucleotide sequence ID" value="NZ_JBHUCU010000007.1"/>
</dbReference>
<evidence type="ECO:0000256" key="1">
    <source>
        <dbReference type="ARBA" id="ARBA00006700"/>
    </source>
</evidence>
<dbReference type="GO" id="GO:1990904">
    <property type="term" value="C:ribonucleoprotein complex"/>
    <property type="evidence" value="ECO:0007669"/>
    <property type="project" value="UniProtKB-KW"/>
</dbReference>
<evidence type="ECO:0000313" key="6">
    <source>
        <dbReference type="Proteomes" id="UP000249248"/>
    </source>
</evidence>
<evidence type="ECO:0000256" key="2">
    <source>
        <dbReference type="ARBA" id="ARBA00022980"/>
    </source>
</evidence>
<dbReference type="InterPro" id="IPR013025">
    <property type="entry name" value="Ribosomal_uL23-like"/>
</dbReference>
<dbReference type="AlphaFoldDB" id="A0A2W1N5I7"/>
<dbReference type="HAMAP" id="MF_01369_B">
    <property type="entry name" value="Ribosomal_uL23_B"/>
    <property type="match status" value="1"/>
</dbReference>
<dbReference type="Gene3D" id="3.30.70.330">
    <property type="match status" value="1"/>
</dbReference>
<dbReference type="PANTHER" id="PTHR11620">
    <property type="entry name" value="60S RIBOSOMAL PROTEIN L23A"/>
    <property type="match status" value="1"/>
</dbReference>
<dbReference type="GO" id="GO:0005840">
    <property type="term" value="C:ribosome"/>
    <property type="evidence" value="ECO:0007669"/>
    <property type="project" value="UniProtKB-KW"/>
</dbReference>
<name>A0A2W1N5I7_9FLAO</name>
<comment type="subunit">
    <text evidence="4">Part of the 50S ribosomal subunit. Contacts protein L29, and trigger factor when it is bound to the ribosome.</text>
</comment>
<keyword evidence="6" id="KW-1185">Reference proteome</keyword>